<gene>
    <name evidence="1" type="ORF">LCGC14_2252920</name>
</gene>
<protein>
    <submittedName>
        <fullName evidence="1">Uncharacterized protein</fullName>
    </submittedName>
</protein>
<evidence type="ECO:0000313" key="1">
    <source>
        <dbReference type="EMBL" id="KKL55690.1"/>
    </source>
</evidence>
<dbReference type="AlphaFoldDB" id="A0A0F9FEG7"/>
<comment type="caution">
    <text evidence="1">The sequence shown here is derived from an EMBL/GenBank/DDBJ whole genome shotgun (WGS) entry which is preliminary data.</text>
</comment>
<dbReference type="EMBL" id="LAZR01030751">
    <property type="protein sequence ID" value="KKL55690.1"/>
    <property type="molecule type" value="Genomic_DNA"/>
</dbReference>
<sequence>MKELSVLICAVVFAVLFMGAGSSDTDKKQKQMRQQISEYYHDSVKGQ</sequence>
<proteinExistence type="predicted"/>
<name>A0A0F9FEG7_9ZZZZ</name>
<organism evidence="1">
    <name type="scientific">marine sediment metagenome</name>
    <dbReference type="NCBI Taxonomy" id="412755"/>
    <lineage>
        <taxon>unclassified sequences</taxon>
        <taxon>metagenomes</taxon>
        <taxon>ecological metagenomes</taxon>
    </lineage>
</organism>
<accession>A0A0F9FEG7</accession>
<reference evidence="1" key="1">
    <citation type="journal article" date="2015" name="Nature">
        <title>Complex archaea that bridge the gap between prokaryotes and eukaryotes.</title>
        <authorList>
            <person name="Spang A."/>
            <person name="Saw J.H."/>
            <person name="Jorgensen S.L."/>
            <person name="Zaremba-Niedzwiedzka K."/>
            <person name="Martijn J."/>
            <person name="Lind A.E."/>
            <person name="van Eijk R."/>
            <person name="Schleper C."/>
            <person name="Guy L."/>
            <person name="Ettema T.J."/>
        </authorList>
    </citation>
    <scope>NUCLEOTIDE SEQUENCE</scope>
</reference>